<keyword evidence="6 8" id="KW-1133">Transmembrane helix</keyword>
<comment type="subcellular location">
    <subcellularLocation>
        <location evidence="1">Membrane</location>
        <topology evidence="1">Single-pass membrane protein</topology>
    </subcellularLocation>
</comment>
<evidence type="ECO:0000313" key="9">
    <source>
        <dbReference type="EMBL" id="EFO94858.1"/>
    </source>
</evidence>
<evidence type="ECO:0000256" key="7">
    <source>
        <dbReference type="ARBA" id="ARBA00023136"/>
    </source>
</evidence>
<dbReference type="GO" id="GO:0016020">
    <property type="term" value="C:membrane"/>
    <property type="evidence" value="ECO:0007669"/>
    <property type="project" value="UniProtKB-SubCell"/>
</dbReference>
<evidence type="ECO:0000313" key="10">
    <source>
        <dbReference type="Proteomes" id="UP000008281"/>
    </source>
</evidence>
<organism evidence="10">
    <name type="scientific">Caenorhabditis remanei</name>
    <name type="common">Caenorhabditis vulgaris</name>
    <dbReference type="NCBI Taxonomy" id="31234"/>
    <lineage>
        <taxon>Eukaryota</taxon>
        <taxon>Metazoa</taxon>
        <taxon>Ecdysozoa</taxon>
        <taxon>Nematoda</taxon>
        <taxon>Chromadorea</taxon>
        <taxon>Rhabditida</taxon>
        <taxon>Rhabditina</taxon>
        <taxon>Rhabditomorpha</taxon>
        <taxon>Rhabditoidea</taxon>
        <taxon>Rhabditidae</taxon>
        <taxon>Peloderinae</taxon>
        <taxon>Caenorhabditis</taxon>
    </lineage>
</organism>
<name>E3LJB1_CAERE</name>
<accession>E3LJB1</accession>
<keyword evidence="4 8" id="KW-0808">Transferase</keyword>
<evidence type="ECO:0000256" key="4">
    <source>
        <dbReference type="ARBA" id="ARBA00022679"/>
    </source>
</evidence>
<reference evidence="9" key="1">
    <citation type="submission" date="2007-07" db="EMBL/GenBank/DDBJ databases">
        <title>PCAP assembly of the Caenorhabditis remanei genome.</title>
        <authorList>
            <consortium name="The Caenorhabditis remanei Sequencing Consortium"/>
            <person name="Wilson R.K."/>
        </authorList>
    </citation>
    <scope>NUCLEOTIDE SEQUENCE [LARGE SCALE GENOMIC DNA]</scope>
    <source>
        <strain evidence="9">PB4641</strain>
    </source>
</reference>
<dbReference type="Proteomes" id="UP000008281">
    <property type="component" value="Unassembled WGS sequence"/>
</dbReference>
<keyword evidence="10" id="KW-1185">Reference proteome</keyword>
<evidence type="ECO:0000256" key="5">
    <source>
        <dbReference type="ARBA" id="ARBA00022692"/>
    </source>
</evidence>
<evidence type="ECO:0000256" key="2">
    <source>
        <dbReference type="ARBA" id="ARBA00007647"/>
    </source>
</evidence>
<evidence type="ECO:0000256" key="3">
    <source>
        <dbReference type="ARBA" id="ARBA00022676"/>
    </source>
</evidence>
<keyword evidence="5 8" id="KW-0812">Transmembrane</keyword>
<protein>
    <recommendedName>
        <fullName evidence="8">Glycosyltransferase family 92 protein</fullName>
        <ecNumber evidence="8">2.4.1.-</ecNumber>
    </recommendedName>
</protein>
<dbReference type="GO" id="GO:0005737">
    <property type="term" value="C:cytoplasm"/>
    <property type="evidence" value="ECO:0007669"/>
    <property type="project" value="TreeGrafter"/>
</dbReference>
<sequence>MAIFFTAYRILLLVFISIFCLNYFWNQDKFHSINHTQVTNQTNKCYVPEWNQLETSSITNTFWNSMSRLLWMALDLSKENNQNYTSVVLIGAYVYPEYISITLNSQYMVKQRLYCRYFDCKKQEISGSSWQGIVFPESVIHCPRRIGAEFVSVSKYKTEDFPNPMRLKFRNFEKPIHEFAICVAPLYGQEPKWIQIVEFIEHHKMEGATLFYFHIGNISDYDRKVLDEYENNGDIEVKVLQEKYERPFYAWQLIEIQDCHMRAKYHSKWTAFIDIDERISTQNGRISDFLNSEDNRKVAEIQMPILNIAKYEDAPMWYQNEGQVRREMISNKYDKTPGPSWNASKAIIRPEKIGIMSIHYAIALEHGYVSLRSDSSKIVLRHYRSTQHRENLNDWDKEHTLFGSPLPQEFSSELTKKVFEKTKSIYEKVPVNCSTIPEDMWKSRQFPDPCQRMLLTW</sequence>
<dbReference type="AlphaFoldDB" id="E3LJB1"/>
<proteinExistence type="inferred from homology"/>
<dbReference type="InParanoid" id="E3LJB1"/>
<dbReference type="HOGENOM" id="CLU_008031_3_1_1"/>
<dbReference type="PANTHER" id="PTHR21461">
    <property type="entry name" value="GLYCOSYLTRANSFERASE FAMILY 92 PROTEIN"/>
    <property type="match status" value="1"/>
</dbReference>
<dbReference type="OMA" id="RIGENGW"/>
<gene>
    <name evidence="9" type="ORF">CRE_09108</name>
</gene>
<dbReference type="InterPro" id="IPR008166">
    <property type="entry name" value="Glyco_transf_92"/>
</dbReference>
<dbReference type="GO" id="GO:0016757">
    <property type="term" value="F:glycosyltransferase activity"/>
    <property type="evidence" value="ECO:0007669"/>
    <property type="project" value="UniProtKB-UniRule"/>
</dbReference>
<dbReference type="OrthoDB" id="2526284at2759"/>
<comment type="similarity">
    <text evidence="2 8">Belongs to the glycosyltransferase 92 family.</text>
</comment>
<dbReference type="EC" id="2.4.1.-" evidence="8"/>
<dbReference type="PANTHER" id="PTHR21461:SF84">
    <property type="entry name" value="GLYCOSYLTRANSFERASE FAMILY 92 PROTEIN"/>
    <property type="match status" value="1"/>
</dbReference>
<dbReference type="EMBL" id="DS268409">
    <property type="protein sequence ID" value="EFO94858.1"/>
    <property type="molecule type" value="Genomic_DNA"/>
</dbReference>
<evidence type="ECO:0000256" key="8">
    <source>
        <dbReference type="RuleBase" id="RU366017"/>
    </source>
</evidence>
<evidence type="ECO:0000256" key="1">
    <source>
        <dbReference type="ARBA" id="ARBA00004167"/>
    </source>
</evidence>
<dbReference type="Pfam" id="PF01697">
    <property type="entry name" value="Glyco_transf_92"/>
    <property type="match status" value="1"/>
</dbReference>
<keyword evidence="3 8" id="KW-0328">Glycosyltransferase</keyword>
<keyword evidence="7 8" id="KW-0472">Membrane</keyword>
<dbReference type="eggNOG" id="KOG4735">
    <property type="taxonomic scope" value="Eukaryota"/>
</dbReference>
<evidence type="ECO:0000256" key="6">
    <source>
        <dbReference type="ARBA" id="ARBA00022989"/>
    </source>
</evidence>
<feature type="transmembrane region" description="Helical" evidence="8">
    <location>
        <begin position="7"/>
        <end position="25"/>
    </location>
</feature>